<dbReference type="EMBL" id="MZGX01000001">
    <property type="protein sequence ID" value="OPX46422.1"/>
    <property type="molecule type" value="Genomic_DNA"/>
</dbReference>
<accession>A0A1V4SRC8</accession>
<keyword evidence="2" id="KW-1185">Reference proteome</keyword>
<dbReference type="STRING" id="48256.CLHUN_02380"/>
<dbReference type="Proteomes" id="UP000191554">
    <property type="component" value="Unassembled WGS sequence"/>
</dbReference>
<sequence length="68" mass="8076">MTKANRENQTPFRFAPIVKERLKKIAHYQGVDMVVVVSMLINKEYTDNREQIEEYLKDYPIDTENADK</sequence>
<gene>
    <name evidence="1" type="ORF">CLHUN_02380</name>
</gene>
<evidence type="ECO:0000313" key="1">
    <source>
        <dbReference type="EMBL" id="OPX46422.1"/>
    </source>
</evidence>
<name>A0A1V4SRC8_RUMHU</name>
<organism evidence="1 2">
    <name type="scientific">Ruminiclostridium hungatei</name>
    <name type="common">Clostridium hungatei</name>
    <dbReference type="NCBI Taxonomy" id="48256"/>
    <lineage>
        <taxon>Bacteria</taxon>
        <taxon>Bacillati</taxon>
        <taxon>Bacillota</taxon>
        <taxon>Clostridia</taxon>
        <taxon>Eubacteriales</taxon>
        <taxon>Oscillospiraceae</taxon>
        <taxon>Ruminiclostridium</taxon>
    </lineage>
</organism>
<dbReference type="RefSeq" id="WP_080062734.1">
    <property type="nucleotide sequence ID" value="NZ_MZGX01000001.1"/>
</dbReference>
<dbReference type="AlphaFoldDB" id="A0A1V4SRC8"/>
<reference evidence="1 2" key="1">
    <citation type="submission" date="2017-03" db="EMBL/GenBank/DDBJ databases">
        <title>Genome sequence of Clostridium hungatei DSM 14427.</title>
        <authorList>
            <person name="Poehlein A."/>
            <person name="Daniel R."/>
        </authorList>
    </citation>
    <scope>NUCLEOTIDE SEQUENCE [LARGE SCALE GENOMIC DNA]</scope>
    <source>
        <strain evidence="1 2">DSM 14427</strain>
    </source>
</reference>
<comment type="caution">
    <text evidence="1">The sequence shown here is derived from an EMBL/GenBank/DDBJ whole genome shotgun (WGS) entry which is preliminary data.</text>
</comment>
<proteinExistence type="predicted"/>
<protein>
    <submittedName>
        <fullName evidence="1">Uncharacterized protein</fullName>
    </submittedName>
</protein>
<evidence type="ECO:0000313" key="2">
    <source>
        <dbReference type="Proteomes" id="UP000191554"/>
    </source>
</evidence>